<evidence type="ECO:0000313" key="4">
    <source>
        <dbReference type="EMBL" id="GKY86429.1"/>
    </source>
</evidence>
<accession>A0ABQ5LN45</accession>
<proteinExistence type="inferred from homology"/>
<organism evidence="4 5">
    <name type="scientific">Sinisalibacter aestuarii</name>
    <dbReference type="NCBI Taxonomy" id="2949426"/>
    <lineage>
        <taxon>Bacteria</taxon>
        <taxon>Pseudomonadati</taxon>
        <taxon>Pseudomonadota</taxon>
        <taxon>Alphaproteobacteria</taxon>
        <taxon>Rhodobacterales</taxon>
        <taxon>Roseobacteraceae</taxon>
        <taxon>Sinisalibacter</taxon>
    </lineage>
</organism>
<dbReference type="CDD" id="cd07572">
    <property type="entry name" value="nit"/>
    <property type="match status" value="1"/>
</dbReference>
<dbReference type="InterPro" id="IPR036526">
    <property type="entry name" value="C-N_Hydrolase_sf"/>
</dbReference>
<keyword evidence="5" id="KW-1185">Reference proteome</keyword>
<protein>
    <submittedName>
        <fullName evidence="4">Amidohydrolase</fullName>
    </submittedName>
</protein>
<evidence type="ECO:0000259" key="3">
    <source>
        <dbReference type="PROSITE" id="PS50263"/>
    </source>
</evidence>
<evidence type="ECO:0000256" key="2">
    <source>
        <dbReference type="ARBA" id="ARBA00022801"/>
    </source>
</evidence>
<name>A0ABQ5LN45_9RHOB</name>
<sequence>MRAGLVQLTSGDDPAANLGETLRLVREAVAGGADFVLTPEVTNIVSMDRAHQRAVLQPEAHDPTLAALRNEARAAGIWLLIGSLAVKTEDADGRFANRSFLISPQGEIAARYDKIHMFDVEISESETYRESAGYRPGTRAVLAETPLGRIGLTICYDLRFPELFRRLAGAGAQIITVPAAFSPVTGAAHWESLLRARAIETGCFILAPAQTGQHSPRRATHGHSLAVAPWGEVLADAGTEPGVTLVDLDLADVEHARSRVPSLKHHREFEGP</sequence>
<dbReference type="InterPro" id="IPR001110">
    <property type="entry name" value="UPF0012_CS"/>
</dbReference>
<evidence type="ECO:0000313" key="5">
    <source>
        <dbReference type="Proteomes" id="UP001144205"/>
    </source>
</evidence>
<comment type="caution">
    <text evidence="4">The sequence shown here is derived from an EMBL/GenBank/DDBJ whole genome shotgun (WGS) entry which is preliminary data.</text>
</comment>
<dbReference type="Gene3D" id="3.60.110.10">
    <property type="entry name" value="Carbon-nitrogen hydrolase"/>
    <property type="match status" value="1"/>
</dbReference>
<dbReference type="PROSITE" id="PS50263">
    <property type="entry name" value="CN_HYDROLASE"/>
    <property type="match status" value="1"/>
</dbReference>
<dbReference type="Pfam" id="PF00795">
    <property type="entry name" value="CN_hydrolase"/>
    <property type="match status" value="1"/>
</dbReference>
<reference evidence="4" key="1">
    <citation type="journal article" date="2023" name="Int. J. Syst. Evol. Microbiol.">
        <title>Sinisalibacter aestuarii sp. nov., isolated from estuarine sediment of the Arakawa River.</title>
        <authorList>
            <person name="Arafat S.T."/>
            <person name="Hirano S."/>
            <person name="Sato A."/>
            <person name="Takeuchi K."/>
            <person name="Yasuda T."/>
            <person name="Terahara T."/>
            <person name="Hamada M."/>
            <person name="Kobayashi T."/>
        </authorList>
    </citation>
    <scope>NUCLEOTIDE SEQUENCE</scope>
    <source>
        <strain evidence="4">B-399</strain>
    </source>
</reference>
<feature type="domain" description="CN hydrolase" evidence="3">
    <location>
        <begin position="1"/>
        <end position="250"/>
    </location>
</feature>
<dbReference type="PROSITE" id="PS01227">
    <property type="entry name" value="UPF0012"/>
    <property type="match status" value="1"/>
</dbReference>
<comment type="similarity">
    <text evidence="1">Belongs to the carbon-nitrogen hydrolase superfamily. NIT1/NIT2 family.</text>
</comment>
<keyword evidence="2" id="KW-0378">Hydrolase</keyword>
<dbReference type="InterPro" id="IPR045254">
    <property type="entry name" value="Nit1/2_C-N_Hydrolase"/>
</dbReference>
<dbReference type="PANTHER" id="PTHR23088">
    <property type="entry name" value="NITRILASE-RELATED"/>
    <property type="match status" value="1"/>
</dbReference>
<dbReference type="SUPFAM" id="SSF56317">
    <property type="entry name" value="Carbon-nitrogen hydrolase"/>
    <property type="match status" value="1"/>
</dbReference>
<evidence type="ECO:0000256" key="1">
    <source>
        <dbReference type="ARBA" id="ARBA00010613"/>
    </source>
</evidence>
<dbReference type="RefSeq" id="WP_281840396.1">
    <property type="nucleotide sequence ID" value="NZ_BROH01000001.1"/>
</dbReference>
<dbReference type="Proteomes" id="UP001144205">
    <property type="component" value="Unassembled WGS sequence"/>
</dbReference>
<dbReference type="EMBL" id="BROH01000001">
    <property type="protein sequence ID" value="GKY86429.1"/>
    <property type="molecule type" value="Genomic_DNA"/>
</dbReference>
<gene>
    <name evidence="4" type="ORF">STA1M1_02980</name>
</gene>
<dbReference type="PANTHER" id="PTHR23088:SF27">
    <property type="entry name" value="DEAMINATED GLUTATHIONE AMIDASE"/>
    <property type="match status" value="1"/>
</dbReference>
<dbReference type="InterPro" id="IPR003010">
    <property type="entry name" value="C-N_Hydrolase"/>
</dbReference>